<organism evidence="2 3">
    <name type="scientific">Paenibacillus montaniterrae</name>
    <dbReference type="NCBI Taxonomy" id="429341"/>
    <lineage>
        <taxon>Bacteria</taxon>
        <taxon>Bacillati</taxon>
        <taxon>Bacillota</taxon>
        <taxon>Bacilli</taxon>
        <taxon>Bacillales</taxon>
        <taxon>Paenibacillaceae</taxon>
        <taxon>Paenibacillus</taxon>
    </lineage>
</organism>
<sequence length="312" mass="36298">MNLAGKEQEYIKRLAKFQHASNIKPILKGYSDDQKFLVQQAEGSYVVKIFDSAQAGAKYAEFRALQAMQQYDVSCSKAIELGEWQDISKGYMILSYIDGEEATDALLHYTEEQQLQIGIEAGKELKKIHRHQADQAMPSWHERKQAKHQAYMRSYEQLGMRIPHDESMIAFIDEHIHLMEDRPNLFQHDDYHPGNLVVKDGKLAGVIDFNRCDWGDPFHEFLKVGLFSVEVSVPFAIGQIRGYFNEQSPPEYFWRLYTLYIAMSLISSIVWIQKVKPEETNEMLQRLVRVIEDHHNFASIVPRWYVHAADEQ</sequence>
<evidence type="ECO:0000313" key="2">
    <source>
        <dbReference type="EMBL" id="GIP18043.1"/>
    </source>
</evidence>
<evidence type="ECO:0000259" key="1">
    <source>
        <dbReference type="Pfam" id="PF01636"/>
    </source>
</evidence>
<protein>
    <submittedName>
        <fullName evidence="2">Aminoglycoside phosphotransferase</fullName>
    </submittedName>
</protein>
<accession>A0A919YQ88</accession>
<dbReference type="PANTHER" id="PTHR41283">
    <property type="entry name" value="AMINOGLYCOSIDE PHOSPHOTRANSFERASE"/>
    <property type="match status" value="1"/>
</dbReference>
<dbReference type="PROSITE" id="PS00018">
    <property type="entry name" value="EF_HAND_1"/>
    <property type="match status" value="1"/>
</dbReference>
<dbReference type="AlphaFoldDB" id="A0A919YQ88"/>
<gene>
    <name evidence="2" type="ORF">J40TS1_36850</name>
</gene>
<dbReference type="InterPro" id="IPR011009">
    <property type="entry name" value="Kinase-like_dom_sf"/>
</dbReference>
<keyword evidence="3" id="KW-1185">Reference proteome</keyword>
<evidence type="ECO:0000313" key="3">
    <source>
        <dbReference type="Proteomes" id="UP000683139"/>
    </source>
</evidence>
<dbReference type="RefSeq" id="WP_213518008.1">
    <property type="nucleotide sequence ID" value="NZ_BOSE01000007.1"/>
</dbReference>
<feature type="domain" description="Aminoglycoside phosphotransferase" evidence="1">
    <location>
        <begin position="23"/>
        <end position="247"/>
    </location>
</feature>
<dbReference type="InterPro" id="IPR002575">
    <property type="entry name" value="Aminoglycoside_PTrfase"/>
</dbReference>
<name>A0A919YQ88_9BACL</name>
<dbReference type="EMBL" id="BOSE01000007">
    <property type="protein sequence ID" value="GIP18043.1"/>
    <property type="molecule type" value="Genomic_DNA"/>
</dbReference>
<dbReference type="Pfam" id="PF01636">
    <property type="entry name" value="APH"/>
    <property type="match status" value="1"/>
</dbReference>
<dbReference type="PANTHER" id="PTHR41283:SF1">
    <property type="entry name" value="AMINOGLYCOSIDE PHOSPHOTRANSFERASE DOMAIN-CONTAINING PROTEIN"/>
    <property type="match status" value="1"/>
</dbReference>
<dbReference type="InterPro" id="IPR018247">
    <property type="entry name" value="EF_Hand_1_Ca_BS"/>
</dbReference>
<proteinExistence type="predicted"/>
<comment type="caution">
    <text evidence="2">The sequence shown here is derived from an EMBL/GenBank/DDBJ whole genome shotgun (WGS) entry which is preliminary data.</text>
</comment>
<reference evidence="2" key="1">
    <citation type="submission" date="2021-03" db="EMBL/GenBank/DDBJ databases">
        <title>Antimicrobial resistance genes in bacteria isolated from Japanese honey, and their potential for conferring macrolide and lincosamide resistance in the American foulbrood pathogen Paenibacillus larvae.</title>
        <authorList>
            <person name="Okamoto M."/>
            <person name="Kumagai M."/>
            <person name="Kanamori H."/>
            <person name="Takamatsu D."/>
        </authorList>
    </citation>
    <scope>NUCLEOTIDE SEQUENCE</scope>
    <source>
        <strain evidence="2">J40TS1</strain>
    </source>
</reference>
<dbReference type="SUPFAM" id="SSF56112">
    <property type="entry name" value="Protein kinase-like (PK-like)"/>
    <property type="match status" value="1"/>
</dbReference>
<dbReference type="Proteomes" id="UP000683139">
    <property type="component" value="Unassembled WGS sequence"/>
</dbReference>
<dbReference type="Gene3D" id="3.90.1200.10">
    <property type="match status" value="1"/>
</dbReference>